<dbReference type="EMBL" id="BNCK01000005">
    <property type="protein sequence ID" value="GHF94844.1"/>
    <property type="molecule type" value="Genomic_DNA"/>
</dbReference>
<dbReference type="SUPFAM" id="SSF48452">
    <property type="entry name" value="TPR-like"/>
    <property type="match status" value="1"/>
</dbReference>
<reference evidence="1" key="1">
    <citation type="journal article" date="2014" name="Int. J. Syst. Evol. Microbiol.">
        <title>Complete genome sequence of Corynebacterium casei LMG S-19264T (=DSM 44701T), isolated from a smear-ripened cheese.</title>
        <authorList>
            <consortium name="US DOE Joint Genome Institute (JGI-PGF)"/>
            <person name="Walter F."/>
            <person name="Albersmeier A."/>
            <person name="Kalinowski J."/>
            <person name="Ruckert C."/>
        </authorList>
    </citation>
    <scope>NUCLEOTIDE SEQUENCE</scope>
    <source>
        <strain evidence="1">KCTC 42731</strain>
    </source>
</reference>
<dbReference type="RefSeq" id="WP_189770823.1">
    <property type="nucleotide sequence ID" value="NZ_BNCK01000005.1"/>
</dbReference>
<dbReference type="Proteomes" id="UP000623842">
    <property type="component" value="Unassembled WGS sequence"/>
</dbReference>
<proteinExistence type="predicted"/>
<dbReference type="Gene3D" id="1.25.40.10">
    <property type="entry name" value="Tetratricopeptide repeat domain"/>
    <property type="match status" value="1"/>
</dbReference>
<evidence type="ECO:0000313" key="2">
    <source>
        <dbReference type="Proteomes" id="UP000623842"/>
    </source>
</evidence>
<dbReference type="AlphaFoldDB" id="A0A919ELI9"/>
<reference evidence="1" key="2">
    <citation type="submission" date="2020-09" db="EMBL/GenBank/DDBJ databases">
        <authorList>
            <person name="Sun Q."/>
            <person name="Kim S."/>
        </authorList>
    </citation>
    <scope>NUCLEOTIDE SEQUENCE</scope>
    <source>
        <strain evidence="1">KCTC 42731</strain>
    </source>
</reference>
<name>A0A919ELI9_9GAMM</name>
<organism evidence="1 2">
    <name type="scientific">Thalassotalea marina</name>
    <dbReference type="NCBI Taxonomy" id="1673741"/>
    <lineage>
        <taxon>Bacteria</taxon>
        <taxon>Pseudomonadati</taxon>
        <taxon>Pseudomonadota</taxon>
        <taxon>Gammaproteobacteria</taxon>
        <taxon>Alteromonadales</taxon>
        <taxon>Colwelliaceae</taxon>
        <taxon>Thalassotalea</taxon>
    </lineage>
</organism>
<protein>
    <recommendedName>
        <fullName evidence="3">Tetratricopeptide repeat protein</fullName>
    </recommendedName>
</protein>
<evidence type="ECO:0008006" key="3">
    <source>
        <dbReference type="Google" id="ProtNLM"/>
    </source>
</evidence>
<accession>A0A919ELI9</accession>
<evidence type="ECO:0000313" key="1">
    <source>
        <dbReference type="EMBL" id="GHF94844.1"/>
    </source>
</evidence>
<sequence>MVLRSIFFLIIVVCFPAVGNESVAARLKEAQDYLTVKPSHSFDLLQAIKSELVLTEQQLIEWHILHMRASLPLSKLDNLIDSLDELFKYQKHAYFQQNITSITSALGIWLRLNGYIEDARYSLNCAYQHAPNDKRKLLVINSQALLARQANDLDKAKSLYASVIEKARSLNDKNMLANAHHNSGLIALQEKNIPLAEQYFKGALKLYQSINKRVGKVRSGTILLLIFVLQKDELSYTRLYPTTKRLASSLSSEAYMALLQWIDAGYQDLLGNPPTINQKQMLLALLKHFNDGDRSLVVKYLAKPLQISEELPIPKVNNTRFNRTWFDAVKQCKF</sequence>
<comment type="caution">
    <text evidence="1">The sequence shown here is derived from an EMBL/GenBank/DDBJ whole genome shotgun (WGS) entry which is preliminary data.</text>
</comment>
<gene>
    <name evidence="1" type="ORF">GCM10017161_23930</name>
</gene>
<keyword evidence="2" id="KW-1185">Reference proteome</keyword>
<dbReference type="InterPro" id="IPR011990">
    <property type="entry name" value="TPR-like_helical_dom_sf"/>
</dbReference>